<proteinExistence type="predicted"/>
<sequence length="159" mass="15707">MTRGWGAALAIAVALAAVTGCSAVGAPHPSPSSSVSASVPSPRASTATPEPVDGVVSVDESENGMTVTVHTGDRIVATLHNTYWQFAAPTGVLRPRGDAVTTPDPKGSCLPGVGCGTVRLTALAASAGEGALTASRTSCGEAMGCAPGQGSWSIHVVVR</sequence>
<dbReference type="PROSITE" id="PS51257">
    <property type="entry name" value="PROKAR_LIPOPROTEIN"/>
    <property type="match status" value="1"/>
</dbReference>
<reference evidence="3 4" key="1">
    <citation type="submission" date="2023-11" db="EMBL/GenBank/DDBJ databases">
        <title>Genome sequence of Microbacterium rhizosphaerae KACC 19337.</title>
        <authorList>
            <person name="Choi H."/>
            <person name="Kim S."/>
            <person name="Kim Y."/>
            <person name="Kwon S.-W."/>
            <person name="Heo J."/>
        </authorList>
    </citation>
    <scope>NUCLEOTIDE SEQUENCE [LARGE SCALE GENOMIC DNA]</scope>
    <source>
        <strain evidence="3 4">KACC 19337</strain>
    </source>
</reference>
<dbReference type="Proteomes" id="UP001323798">
    <property type="component" value="Chromosome"/>
</dbReference>
<keyword evidence="4" id="KW-1185">Reference proteome</keyword>
<dbReference type="EMBL" id="CP139368">
    <property type="protein sequence ID" value="WPR88453.1"/>
    <property type="molecule type" value="Genomic_DNA"/>
</dbReference>
<feature type="compositionally biased region" description="Low complexity" evidence="1">
    <location>
        <begin position="26"/>
        <end position="47"/>
    </location>
</feature>
<evidence type="ECO:0000313" key="4">
    <source>
        <dbReference type="Proteomes" id="UP001323798"/>
    </source>
</evidence>
<evidence type="ECO:0000256" key="1">
    <source>
        <dbReference type="SAM" id="MobiDB-lite"/>
    </source>
</evidence>
<dbReference type="RefSeq" id="WP_320941173.1">
    <property type="nucleotide sequence ID" value="NZ_BAABEU010000006.1"/>
</dbReference>
<accession>A0ABZ0SIP9</accession>
<feature type="region of interest" description="Disordered" evidence="1">
    <location>
        <begin position="26"/>
        <end position="54"/>
    </location>
</feature>
<keyword evidence="2" id="KW-0732">Signal</keyword>
<evidence type="ECO:0000256" key="2">
    <source>
        <dbReference type="SAM" id="SignalP"/>
    </source>
</evidence>
<name>A0ABZ0SIP9_9MICO</name>
<protein>
    <submittedName>
        <fullName evidence="3">Uncharacterized protein</fullName>
    </submittedName>
</protein>
<organism evidence="3 4">
    <name type="scientific">Microbacterium rhizosphaerae</name>
    <dbReference type="NCBI Taxonomy" id="1678237"/>
    <lineage>
        <taxon>Bacteria</taxon>
        <taxon>Bacillati</taxon>
        <taxon>Actinomycetota</taxon>
        <taxon>Actinomycetes</taxon>
        <taxon>Micrococcales</taxon>
        <taxon>Microbacteriaceae</taxon>
        <taxon>Microbacterium</taxon>
    </lineage>
</organism>
<evidence type="ECO:0000313" key="3">
    <source>
        <dbReference type="EMBL" id="WPR88453.1"/>
    </source>
</evidence>
<feature type="chain" id="PRO_5045152029" evidence="2">
    <location>
        <begin position="23"/>
        <end position="159"/>
    </location>
</feature>
<feature type="signal peptide" evidence="2">
    <location>
        <begin position="1"/>
        <end position="22"/>
    </location>
</feature>
<gene>
    <name evidence="3" type="ORF">SM116_11770</name>
</gene>